<dbReference type="HOGENOM" id="CLU_118269_2_2_1"/>
<dbReference type="AlphaFoldDB" id="R7V2H5"/>
<evidence type="ECO:0000313" key="2">
    <source>
        <dbReference type="EnsemblMetazoa" id="CapteP140507"/>
    </source>
</evidence>
<dbReference type="EMBL" id="KB297403">
    <property type="protein sequence ID" value="ELU10541.1"/>
    <property type="molecule type" value="Genomic_DNA"/>
</dbReference>
<evidence type="ECO:0008006" key="4">
    <source>
        <dbReference type="Google" id="ProtNLM"/>
    </source>
</evidence>
<protein>
    <recommendedName>
        <fullName evidence="4">Reverse transcriptase domain-containing protein</fullName>
    </recommendedName>
</protein>
<name>R7V2H5_CAPTE</name>
<keyword evidence="3" id="KW-1185">Reference proteome</keyword>
<sequence>DGLKPSIMKLVAEPIAEPLTYILNLFFQQGVVPSELKKAHVIPIHKGIDPTQFSNFRPISLLPVFSKMFERLLYNRLFCF</sequence>
<dbReference type="EMBL" id="AMQN01020582">
    <property type="status" value="NOT_ANNOTATED_CDS"/>
    <property type="molecule type" value="Genomic_DNA"/>
</dbReference>
<organism evidence="1">
    <name type="scientific">Capitella teleta</name>
    <name type="common">Polychaete worm</name>
    <dbReference type="NCBI Taxonomy" id="283909"/>
    <lineage>
        <taxon>Eukaryota</taxon>
        <taxon>Metazoa</taxon>
        <taxon>Spiralia</taxon>
        <taxon>Lophotrochozoa</taxon>
        <taxon>Annelida</taxon>
        <taxon>Polychaeta</taxon>
        <taxon>Sedentaria</taxon>
        <taxon>Scolecida</taxon>
        <taxon>Capitellidae</taxon>
        <taxon>Capitella</taxon>
    </lineage>
</organism>
<dbReference type="Proteomes" id="UP000014760">
    <property type="component" value="Unassembled WGS sequence"/>
</dbReference>
<dbReference type="OrthoDB" id="445826at2759"/>
<reference evidence="2" key="3">
    <citation type="submission" date="2015-06" db="UniProtKB">
        <authorList>
            <consortium name="EnsemblMetazoa"/>
        </authorList>
    </citation>
    <scope>IDENTIFICATION</scope>
</reference>
<feature type="non-terminal residue" evidence="1">
    <location>
        <position position="1"/>
    </location>
</feature>
<dbReference type="PANTHER" id="PTHR47510">
    <property type="entry name" value="REVERSE TRANSCRIPTASE DOMAIN-CONTAINING PROTEIN"/>
    <property type="match status" value="1"/>
</dbReference>
<proteinExistence type="predicted"/>
<dbReference type="PANTHER" id="PTHR47510:SF3">
    <property type="entry name" value="ENDO_EXONUCLEASE_PHOSPHATASE DOMAIN-CONTAINING PROTEIN"/>
    <property type="match status" value="1"/>
</dbReference>
<evidence type="ECO:0000313" key="3">
    <source>
        <dbReference type="Proteomes" id="UP000014760"/>
    </source>
</evidence>
<accession>R7V2H5</accession>
<reference evidence="3" key="1">
    <citation type="submission" date="2012-12" db="EMBL/GenBank/DDBJ databases">
        <authorList>
            <person name="Hellsten U."/>
            <person name="Grimwood J."/>
            <person name="Chapman J.A."/>
            <person name="Shapiro H."/>
            <person name="Aerts A."/>
            <person name="Otillar R.P."/>
            <person name="Terry A.Y."/>
            <person name="Boore J.L."/>
            <person name="Simakov O."/>
            <person name="Marletaz F."/>
            <person name="Cho S.-J."/>
            <person name="Edsinger-Gonzales E."/>
            <person name="Havlak P."/>
            <person name="Kuo D.-H."/>
            <person name="Larsson T."/>
            <person name="Lv J."/>
            <person name="Arendt D."/>
            <person name="Savage R."/>
            <person name="Osoegawa K."/>
            <person name="de Jong P."/>
            <person name="Lindberg D.R."/>
            <person name="Seaver E.C."/>
            <person name="Weisblat D.A."/>
            <person name="Putnam N.H."/>
            <person name="Grigoriev I.V."/>
            <person name="Rokhsar D.S."/>
        </authorList>
    </citation>
    <scope>NUCLEOTIDE SEQUENCE</scope>
    <source>
        <strain evidence="3">I ESC-2004</strain>
    </source>
</reference>
<evidence type="ECO:0000313" key="1">
    <source>
        <dbReference type="EMBL" id="ELU10541.1"/>
    </source>
</evidence>
<dbReference type="EnsemblMetazoa" id="CapteT140507">
    <property type="protein sequence ID" value="CapteP140507"/>
    <property type="gene ID" value="CapteG140507"/>
</dbReference>
<dbReference type="STRING" id="283909.R7V2H5"/>
<gene>
    <name evidence="1" type="ORF">CAPTEDRAFT_140507</name>
</gene>
<reference evidence="1 3" key="2">
    <citation type="journal article" date="2013" name="Nature">
        <title>Insights into bilaterian evolution from three spiralian genomes.</title>
        <authorList>
            <person name="Simakov O."/>
            <person name="Marletaz F."/>
            <person name="Cho S.J."/>
            <person name="Edsinger-Gonzales E."/>
            <person name="Havlak P."/>
            <person name="Hellsten U."/>
            <person name="Kuo D.H."/>
            <person name="Larsson T."/>
            <person name="Lv J."/>
            <person name="Arendt D."/>
            <person name="Savage R."/>
            <person name="Osoegawa K."/>
            <person name="de Jong P."/>
            <person name="Grimwood J."/>
            <person name="Chapman J.A."/>
            <person name="Shapiro H."/>
            <person name="Aerts A."/>
            <person name="Otillar R.P."/>
            <person name="Terry A.Y."/>
            <person name="Boore J.L."/>
            <person name="Grigoriev I.V."/>
            <person name="Lindberg D.R."/>
            <person name="Seaver E.C."/>
            <person name="Weisblat D.A."/>
            <person name="Putnam N.H."/>
            <person name="Rokhsar D.S."/>
        </authorList>
    </citation>
    <scope>NUCLEOTIDE SEQUENCE</scope>
    <source>
        <strain evidence="1 3">I ESC-2004</strain>
    </source>
</reference>